<evidence type="ECO:0000313" key="3">
    <source>
        <dbReference type="EMBL" id="EGD76536.1"/>
    </source>
</evidence>
<accession>F2UHD7</accession>
<dbReference type="OrthoDB" id="5977719at2759"/>
<organism evidence="4">
    <name type="scientific">Salpingoeca rosetta (strain ATCC 50818 / BSB-021)</name>
    <dbReference type="NCBI Taxonomy" id="946362"/>
    <lineage>
        <taxon>Eukaryota</taxon>
        <taxon>Choanoflagellata</taxon>
        <taxon>Craspedida</taxon>
        <taxon>Salpingoecidae</taxon>
        <taxon>Salpingoeca</taxon>
    </lineage>
</organism>
<dbReference type="PANTHER" id="PTHR40743">
    <property type="entry name" value="NUCLEOTIDE-DIPHOSPHO-SUGAR TRANSFERASE CONTAINING PROTEIN"/>
    <property type="match status" value="1"/>
</dbReference>
<dbReference type="OMA" id="RDNAWIN"/>
<dbReference type="PANTHER" id="PTHR40743:SF1">
    <property type="entry name" value="POSSIBLE GLYCOSYLTRANSFERASE"/>
    <property type="match status" value="1"/>
</dbReference>
<evidence type="ECO:0000256" key="1">
    <source>
        <dbReference type="SAM" id="MobiDB-lite"/>
    </source>
</evidence>
<sequence>MVKLEGALPYVALLAAAVVVAYMSWTCKHPTRELGMEYVVSRENSHGGQAAAAAGHATVRPADVFEVEQNDNNQHHHHEQQQQQQQRQQHQQQQQQQRQQHRNGDSKNKKRPRQKSGPLPPCDFVMIVSLGGTYSAAREEELMTALEKNADQIGFHCMHVLVDGPMSSVLRQRFRGVRGLSIVERSRQPTFATLVNYANNNVSTSSFFSPHSQREQLVVLANADIVLGFNDTLLTCMTADDLRAHLGTTRIFALTRHPWPECPEESGGGSNPRLPQNLCKGTMPNGHTVNSADTFVFVSPLNVDTAQLGFVQNIRGAENRFIYHIMKAGYAIENPCHQVHTYHLHCVSERAHHAGMHASRADKHFRALIPRNSLKCTTDS</sequence>
<dbReference type="InParanoid" id="F2UHD7"/>
<dbReference type="EMBL" id="GL832974">
    <property type="protein sequence ID" value="EGD76536.1"/>
    <property type="molecule type" value="Genomic_DNA"/>
</dbReference>
<evidence type="ECO:0000256" key="2">
    <source>
        <dbReference type="SAM" id="Phobius"/>
    </source>
</evidence>
<reference evidence="3" key="1">
    <citation type="submission" date="2009-08" db="EMBL/GenBank/DDBJ databases">
        <title>Annotation of Salpingoeca rosetta.</title>
        <authorList>
            <consortium name="The Broad Institute Genome Sequencing Platform"/>
            <person name="Russ C."/>
            <person name="Cuomo C."/>
            <person name="Burger G."/>
            <person name="Gray M.W."/>
            <person name="Holland P.W.H."/>
            <person name="King N."/>
            <person name="Lang F.B.F."/>
            <person name="Roger A.J."/>
            <person name="Ruiz-Trillo I."/>
            <person name="Young S.K."/>
            <person name="Zeng Q."/>
            <person name="Gargeya S."/>
            <person name="Alvarado L."/>
            <person name="Berlin A."/>
            <person name="Chapman S.B."/>
            <person name="Chen Z."/>
            <person name="Freedman E."/>
            <person name="Gellesch M."/>
            <person name="Goldberg J."/>
            <person name="Griggs A."/>
            <person name="Gujja S."/>
            <person name="Heilman E."/>
            <person name="Heiman D."/>
            <person name="Howarth C."/>
            <person name="Mehta T."/>
            <person name="Neiman D."/>
            <person name="Pearson M."/>
            <person name="Roberts A."/>
            <person name="Saif S."/>
            <person name="Shea T."/>
            <person name="Shenoy N."/>
            <person name="Sisk P."/>
            <person name="Stolte C."/>
            <person name="Sykes S."/>
            <person name="White J."/>
            <person name="Yandava C."/>
            <person name="Haas B."/>
            <person name="Nusbaum C."/>
            <person name="Birren B."/>
        </authorList>
    </citation>
    <scope>NUCLEOTIDE SEQUENCE [LARGE SCALE GENOMIC DNA]</scope>
    <source>
        <strain evidence="3">ATCC 50818</strain>
    </source>
</reference>
<feature type="region of interest" description="Disordered" evidence="1">
    <location>
        <begin position="72"/>
        <end position="123"/>
    </location>
</feature>
<keyword evidence="2" id="KW-1133">Transmembrane helix</keyword>
<gene>
    <name evidence="3" type="ORF">PTSG_07652</name>
</gene>
<dbReference type="AlphaFoldDB" id="F2UHD7"/>
<feature type="compositionally biased region" description="Low complexity" evidence="1">
    <location>
        <begin position="81"/>
        <end position="98"/>
    </location>
</feature>
<proteinExistence type="predicted"/>
<keyword evidence="2" id="KW-0472">Membrane</keyword>
<keyword evidence="2" id="KW-0812">Transmembrane</keyword>
<feature type="transmembrane region" description="Helical" evidence="2">
    <location>
        <begin position="7"/>
        <end position="25"/>
    </location>
</feature>
<protein>
    <submittedName>
        <fullName evidence="3">Uncharacterized protein</fullName>
    </submittedName>
</protein>
<keyword evidence="4" id="KW-1185">Reference proteome</keyword>
<dbReference type="RefSeq" id="XP_004991450.1">
    <property type="nucleotide sequence ID" value="XM_004991393.1"/>
</dbReference>
<dbReference type="Proteomes" id="UP000007799">
    <property type="component" value="Unassembled WGS sequence"/>
</dbReference>
<evidence type="ECO:0000313" key="4">
    <source>
        <dbReference type="Proteomes" id="UP000007799"/>
    </source>
</evidence>
<dbReference type="KEGG" id="sre:PTSG_07652"/>
<dbReference type="GeneID" id="16072010"/>
<name>F2UHD7_SALR5</name>